<dbReference type="AlphaFoldDB" id="K5ZIP5"/>
<keyword evidence="1" id="KW-0808">Transferase</keyword>
<dbReference type="EMBL" id="AGZP01000015">
    <property type="protein sequence ID" value="EKN11145.1"/>
    <property type="molecule type" value="Genomic_DNA"/>
</dbReference>
<name>K5ZIP5_9BACT</name>
<dbReference type="Pfam" id="PF00534">
    <property type="entry name" value="Glycos_transf_1"/>
    <property type="match status" value="1"/>
</dbReference>
<dbReference type="HOGENOM" id="CLU_717370_0_0_10"/>
<sequence>MKVKEVTVFSEGDSLDLNCWSNVPYLFTKTLEKRGLIVNRVNIYSNKYIRKTVWKYLIVPVLSLFYKGNIYTFEQTYFNRFLTRLKIRRSLAKYKNSDLNIYMSYAYLENSKQPNVLFSDWTSEYVLRYRLNRMPFSIEEAYLKIQRNNIERADIVISLFPDIAEKMKKMYGDRSICYLGQNVINNVYKGDFICSEILSKKKDSNILLFVGRKNYLDGANMLIRVFLLLKTIYPNLELHIVGLSQKDFVNGQVSKDNGIYCYGYLDKASVKENHLYYDLLLKAKVFINPTPLWGGYSSTVEAMYFYNPIIVSNYSSFTDTFGEMIDFGYYVNDNSDDNLYNCICNLMECENYDILCLNSHERVKDFTWERFTDRFLEQVSGLKRE</sequence>
<organism evidence="3 4">
    <name type="scientific">Parabacteroides johnsonii CL02T12C29</name>
    <dbReference type="NCBI Taxonomy" id="999419"/>
    <lineage>
        <taxon>Bacteria</taxon>
        <taxon>Pseudomonadati</taxon>
        <taxon>Bacteroidota</taxon>
        <taxon>Bacteroidia</taxon>
        <taxon>Bacteroidales</taxon>
        <taxon>Tannerellaceae</taxon>
        <taxon>Parabacteroides</taxon>
    </lineage>
</organism>
<evidence type="ECO:0000313" key="4">
    <source>
        <dbReference type="Proteomes" id="UP000001218"/>
    </source>
</evidence>
<dbReference type="RefSeq" id="WP_008155812.1">
    <property type="nucleotide sequence ID" value="NZ_JH976466.1"/>
</dbReference>
<proteinExistence type="predicted"/>
<reference evidence="3 4" key="1">
    <citation type="submission" date="2012-02" db="EMBL/GenBank/DDBJ databases">
        <title>The Genome Sequence of Parabacteroides johnsonii CL02T12C29.</title>
        <authorList>
            <consortium name="The Broad Institute Genome Sequencing Platform"/>
            <person name="Earl A."/>
            <person name="Ward D."/>
            <person name="Feldgarden M."/>
            <person name="Gevers D."/>
            <person name="Zitomersky N.L."/>
            <person name="Coyne M.J."/>
            <person name="Comstock L.E."/>
            <person name="Young S.K."/>
            <person name="Zeng Q."/>
            <person name="Gargeya S."/>
            <person name="Fitzgerald M."/>
            <person name="Haas B."/>
            <person name="Abouelleil A."/>
            <person name="Alvarado L."/>
            <person name="Arachchi H.M."/>
            <person name="Berlin A."/>
            <person name="Chapman S.B."/>
            <person name="Gearin G."/>
            <person name="Goldberg J."/>
            <person name="Griggs A."/>
            <person name="Gujja S."/>
            <person name="Hansen M."/>
            <person name="Heiman D."/>
            <person name="Howarth C."/>
            <person name="Larimer J."/>
            <person name="Lui A."/>
            <person name="MacDonald P.J.P."/>
            <person name="McCowen C."/>
            <person name="Montmayeur A."/>
            <person name="Murphy C."/>
            <person name="Neiman D."/>
            <person name="Pearson M."/>
            <person name="Priest M."/>
            <person name="Roberts A."/>
            <person name="Saif S."/>
            <person name="Shea T."/>
            <person name="Sisk P."/>
            <person name="Stolte C."/>
            <person name="Sykes S."/>
            <person name="Wortman J."/>
            <person name="Nusbaum C."/>
            <person name="Birren B."/>
        </authorList>
    </citation>
    <scope>NUCLEOTIDE SEQUENCE [LARGE SCALE GENOMIC DNA]</scope>
    <source>
        <strain evidence="3 4">CL02T12C29</strain>
    </source>
</reference>
<dbReference type="Gene3D" id="3.40.50.2000">
    <property type="entry name" value="Glycogen Phosphorylase B"/>
    <property type="match status" value="2"/>
</dbReference>
<dbReference type="GO" id="GO:0016757">
    <property type="term" value="F:glycosyltransferase activity"/>
    <property type="evidence" value="ECO:0007669"/>
    <property type="project" value="InterPro"/>
</dbReference>
<dbReference type="Proteomes" id="UP000001218">
    <property type="component" value="Unassembled WGS sequence"/>
</dbReference>
<dbReference type="PANTHER" id="PTHR46401:SF2">
    <property type="entry name" value="GLYCOSYLTRANSFERASE WBBK-RELATED"/>
    <property type="match status" value="1"/>
</dbReference>
<dbReference type="OrthoDB" id="1268328at2"/>
<protein>
    <recommendedName>
        <fullName evidence="2">Glycosyl transferase family 1 domain-containing protein</fullName>
    </recommendedName>
</protein>
<comment type="caution">
    <text evidence="3">The sequence shown here is derived from an EMBL/GenBank/DDBJ whole genome shotgun (WGS) entry which is preliminary data.</text>
</comment>
<accession>K5ZIP5</accession>
<evidence type="ECO:0000259" key="2">
    <source>
        <dbReference type="Pfam" id="PF00534"/>
    </source>
</evidence>
<dbReference type="InterPro" id="IPR001296">
    <property type="entry name" value="Glyco_trans_1"/>
</dbReference>
<gene>
    <name evidence="3" type="ORF">HMPREF1077_01403</name>
</gene>
<dbReference type="SUPFAM" id="SSF53756">
    <property type="entry name" value="UDP-Glycosyltransferase/glycogen phosphorylase"/>
    <property type="match status" value="1"/>
</dbReference>
<dbReference type="PATRIC" id="fig|999419.3.peg.1439"/>
<feature type="domain" description="Glycosyl transferase family 1" evidence="2">
    <location>
        <begin position="197"/>
        <end position="351"/>
    </location>
</feature>
<dbReference type="PANTHER" id="PTHR46401">
    <property type="entry name" value="GLYCOSYLTRANSFERASE WBBK-RELATED"/>
    <property type="match status" value="1"/>
</dbReference>
<evidence type="ECO:0000313" key="3">
    <source>
        <dbReference type="EMBL" id="EKN11145.1"/>
    </source>
</evidence>
<dbReference type="GO" id="GO:0009103">
    <property type="term" value="P:lipopolysaccharide biosynthetic process"/>
    <property type="evidence" value="ECO:0007669"/>
    <property type="project" value="TreeGrafter"/>
</dbReference>
<evidence type="ECO:0000256" key="1">
    <source>
        <dbReference type="ARBA" id="ARBA00022679"/>
    </source>
</evidence>